<feature type="compositionally biased region" description="Basic and acidic residues" evidence="1">
    <location>
        <begin position="315"/>
        <end position="339"/>
    </location>
</feature>
<comment type="caution">
    <text evidence="2">The sequence shown here is derived from an EMBL/GenBank/DDBJ whole genome shotgun (WGS) entry which is preliminary data.</text>
</comment>
<gene>
    <name evidence="2" type="ORF">Scep_000432</name>
</gene>
<dbReference type="AlphaFoldDB" id="A0AAP0L6P6"/>
<dbReference type="Proteomes" id="UP001419268">
    <property type="component" value="Unassembled WGS sequence"/>
</dbReference>
<evidence type="ECO:0000313" key="2">
    <source>
        <dbReference type="EMBL" id="KAK9165241.1"/>
    </source>
</evidence>
<feature type="region of interest" description="Disordered" evidence="1">
    <location>
        <begin position="612"/>
        <end position="829"/>
    </location>
</feature>
<sequence>MVRSKGSCFKILACGSDSVEKDEFELDESKGSMDKRGWSFRKRSARHRVLSNTVNSETQSTQNKESPESNIIEFHTQNNTIATEKISILQSVDETPPLSVAIDTKEPNSVVINESNSKDDLLVTTECNNKVDSVTATEDTRDEVNHKIEEFVIIIIQAAVRGYLARRALLKIKSVVKLQAVVRGHLVRRQAIGTLRCVQAIVKMQALVRARRSRMSLQSSVSDEKLDGKTAKTNQQRKPLGKENLGTEGNRSNSSTEKLLGNSFARQLLESTPKRKQIHIKCDPSKPDSSWKWLERWMSVSASDSVQPQKQPTPDCREQGQIDTTSESKNHIPVERPDSADFTPDVTDVDIPLEGEENLITYDAGNFNFQASRPKSNESTDDIQQSQNDDVGFNVSEETSSTADASQMSFKSEAPPPLTSAIPSKSEIEIERPNHSIKRLAPEEIDIERPNHSTKRLAPEEPETGVKKFAFGTRKAFSPAFAAVQSKFEELSSPTTSIRSANSSTSQVVPVESRLDDLSSQADSVAKTKELTPTESSLSPEARIHIGGSECETELSISSTLDSPNASEYGIGDSKHEAVTDKAGSLPIETTDNTFDDVKTNIGSNIEVSLDSQAYPATQVKIEDTNEESSEVVLDTTQVEQQAEKNTSEVHNLVGSPLDKQTYKSSPEGSPRSHITVSESHGTPSSAVSTNAKRSNSDKKKHSHKRKSLPSGKQSPSNHNHDSGARSSTEQLPKESRNGKRRNSFGSTKADNVEQEPRDSSSNSLPSYMQATESARAKAHSNNSPRSSPDVQEKEFYVKKRHSLPGANGKQVSPRMQRSMSQAQPGAKGNGAVAHVHSYCVSVSIFSRHGHARKIKAGDEITTVSERVETLDPLLERLKSLKIATPILTSPPTEGSLTDILVRKPSSSSTPSVPGNLNPNVLLELFSMYRDWQEEKTKKISQRQEEIENKIEVADALAVKLLQRFNYSVSAMKTTAHDLSGVQPLQVEVGELKGRLTEVISNCDALCKRIAAEGPKPLRSSIKPFSAAAADLKPIQNSSSSSQSASLVSNSSTTAT</sequence>
<feature type="region of interest" description="Disordered" evidence="1">
    <location>
        <begin position="1033"/>
        <end position="1056"/>
    </location>
</feature>
<dbReference type="Gene3D" id="1.20.5.190">
    <property type="match status" value="1"/>
</dbReference>
<feature type="compositionally biased region" description="Polar residues" evidence="1">
    <location>
        <begin position="492"/>
        <end position="508"/>
    </location>
</feature>
<dbReference type="EMBL" id="JBBNAG010000001">
    <property type="protein sequence ID" value="KAK9165241.1"/>
    <property type="molecule type" value="Genomic_DNA"/>
</dbReference>
<feature type="compositionally biased region" description="Polar residues" evidence="1">
    <location>
        <begin position="780"/>
        <end position="790"/>
    </location>
</feature>
<accession>A0AAP0L6P6</accession>
<feature type="compositionally biased region" description="Polar residues" evidence="1">
    <location>
        <begin position="555"/>
        <end position="566"/>
    </location>
</feature>
<dbReference type="PANTHER" id="PTHR36409">
    <property type="entry name" value="EXPRESSED PROTEIN"/>
    <property type="match status" value="1"/>
</dbReference>
<evidence type="ECO:0008006" key="4">
    <source>
        <dbReference type="Google" id="ProtNLM"/>
    </source>
</evidence>
<feature type="compositionally biased region" description="Polar residues" evidence="1">
    <location>
        <begin position="302"/>
        <end position="312"/>
    </location>
</feature>
<dbReference type="PANTHER" id="PTHR36409:SF1">
    <property type="entry name" value="BLOC-1-RELATED COMPLEX SUBUNIT 5"/>
    <property type="match status" value="1"/>
</dbReference>
<feature type="compositionally biased region" description="Basic residues" evidence="1">
    <location>
        <begin position="699"/>
        <end position="708"/>
    </location>
</feature>
<dbReference type="SUPFAM" id="SSF52540">
    <property type="entry name" value="P-loop containing nucleoside triphosphate hydrolases"/>
    <property type="match status" value="1"/>
</dbReference>
<feature type="region of interest" description="Disordered" evidence="1">
    <location>
        <begin position="370"/>
        <end position="464"/>
    </location>
</feature>
<dbReference type="Pfam" id="PF00612">
    <property type="entry name" value="IQ"/>
    <property type="match status" value="2"/>
</dbReference>
<keyword evidence="3" id="KW-1185">Reference proteome</keyword>
<feature type="compositionally biased region" description="Polar residues" evidence="1">
    <location>
        <begin position="247"/>
        <end position="257"/>
    </location>
</feature>
<feature type="compositionally biased region" description="Polar residues" evidence="1">
    <location>
        <begin position="760"/>
        <end position="773"/>
    </location>
</feature>
<evidence type="ECO:0000313" key="3">
    <source>
        <dbReference type="Proteomes" id="UP001419268"/>
    </source>
</evidence>
<proteinExistence type="predicted"/>
<reference evidence="2 3" key="1">
    <citation type="submission" date="2024-01" db="EMBL/GenBank/DDBJ databases">
        <title>Genome assemblies of Stephania.</title>
        <authorList>
            <person name="Yang L."/>
        </authorList>
    </citation>
    <scope>NUCLEOTIDE SEQUENCE [LARGE SCALE GENOMIC DNA]</scope>
    <source>
        <strain evidence="2">JXDWG</strain>
        <tissue evidence="2">Leaf</tissue>
    </source>
</reference>
<feature type="region of interest" description="Disordered" evidence="1">
    <location>
        <begin position="302"/>
        <end position="345"/>
    </location>
</feature>
<feature type="compositionally biased region" description="Polar residues" evidence="1">
    <location>
        <begin position="663"/>
        <end position="692"/>
    </location>
</feature>
<feature type="compositionally biased region" description="Low complexity" evidence="1">
    <location>
        <begin position="1038"/>
        <end position="1056"/>
    </location>
</feature>
<dbReference type="InterPro" id="IPR000048">
    <property type="entry name" value="IQ_motif_EF-hand-BS"/>
</dbReference>
<feature type="compositionally biased region" description="Polar residues" evidence="1">
    <location>
        <begin position="810"/>
        <end position="824"/>
    </location>
</feature>
<feature type="region of interest" description="Disordered" evidence="1">
    <location>
        <begin position="491"/>
        <end position="596"/>
    </location>
</feature>
<dbReference type="InterPro" id="IPR027417">
    <property type="entry name" value="P-loop_NTPase"/>
</dbReference>
<name>A0AAP0L6P6_9MAGN</name>
<evidence type="ECO:0000256" key="1">
    <source>
        <dbReference type="SAM" id="MobiDB-lite"/>
    </source>
</evidence>
<protein>
    <recommendedName>
        <fullName evidence="4">DUF4005 domain-containing protein</fullName>
    </recommendedName>
</protein>
<dbReference type="PROSITE" id="PS50096">
    <property type="entry name" value="IQ"/>
    <property type="match status" value="3"/>
</dbReference>
<feature type="compositionally biased region" description="Polar residues" evidence="1">
    <location>
        <begin position="396"/>
        <end position="410"/>
    </location>
</feature>
<organism evidence="2 3">
    <name type="scientific">Stephania cephalantha</name>
    <dbReference type="NCBI Taxonomy" id="152367"/>
    <lineage>
        <taxon>Eukaryota</taxon>
        <taxon>Viridiplantae</taxon>
        <taxon>Streptophyta</taxon>
        <taxon>Embryophyta</taxon>
        <taxon>Tracheophyta</taxon>
        <taxon>Spermatophyta</taxon>
        <taxon>Magnoliopsida</taxon>
        <taxon>Ranunculales</taxon>
        <taxon>Menispermaceae</taxon>
        <taxon>Menispermoideae</taxon>
        <taxon>Cissampelideae</taxon>
        <taxon>Stephania</taxon>
    </lineage>
</organism>
<feature type="region of interest" description="Disordered" evidence="1">
    <location>
        <begin position="218"/>
        <end position="257"/>
    </location>
</feature>
<dbReference type="SMART" id="SM00015">
    <property type="entry name" value="IQ"/>
    <property type="match status" value="3"/>
</dbReference>